<organism evidence="2 3">
    <name type="scientific">Polarella glacialis</name>
    <name type="common">Dinoflagellate</name>
    <dbReference type="NCBI Taxonomy" id="89957"/>
    <lineage>
        <taxon>Eukaryota</taxon>
        <taxon>Sar</taxon>
        <taxon>Alveolata</taxon>
        <taxon>Dinophyceae</taxon>
        <taxon>Suessiales</taxon>
        <taxon>Suessiaceae</taxon>
        <taxon>Polarella</taxon>
    </lineage>
</organism>
<protein>
    <submittedName>
        <fullName evidence="2">Uncharacterized protein</fullName>
    </submittedName>
</protein>
<feature type="region of interest" description="Disordered" evidence="1">
    <location>
        <begin position="74"/>
        <end position="170"/>
    </location>
</feature>
<feature type="region of interest" description="Disordered" evidence="1">
    <location>
        <begin position="1"/>
        <end position="45"/>
    </location>
</feature>
<reference evidence="2" key="1">
    <citation type="submission" date="2021-02" db="EMBL/GenBank/DDBJ databases">
        <authorList>
            <person name="Dougan E. K."/>
            <person name="Rhodes N."/>
            <person name="Thang M."/>
            <person name="Chan C."/>
        </authorList>
    </citation>
    <scope>NUCLEOTIDE SEQUENCE</scope>
</reference>
<evidence type="ECO:0000256" key="1">
    <source>
        <dbReference type="SAM" id="MobiDB-lite"/>
    </source>
</evidence>
<feature type="compositionally biased region" description="Basic and acidic residues" evidence="1">
    <location>
        <begin position="24"/>
        <end position="45"/>
    </location>
</feature>
<keyword evidence="3" id="KW-1185">Reference proteome</keyword>
<dbReference type="OrthoDB" id="10644871at2759"/>
<comment type="caution">
    <text evidence="2">The sequence shown here is derived from an EMBL/GenBank/DDBJ whole genome shotgun (WGS) entry which is preliminary data.</text>
</comment>
<gene>
    <name evidence="2" type="ORF">PGLA1383_LOCUS45041</name>
</gene>
<sequence>AASGAKRSAEVPASRQPLSSQEAQAERRKRDAAQEQDRRDLAERKRSVEEWRLRREVEQKEQEERQRQLRRIAEGQEAREKQQRRQSQQQALEAFRTQQREEEEQLAARMATAKAEQRLSEEDKTRIAERNEAMVRQKELQRRRREEQQQRSTQSFQPPTRAGPSAYAHVHSKLQGHTEAYVDRARDFLDSEEQQRAGAASKYGVVPGNFAHQGIVRTLRASPSWRPGFGS</sequence>
<dbReference type="OMA" id="VPGNFAH"/>
<evidence type="ECO:0000313" key="2">
    <source>
        <dbReference type="EMBL" id="CAE8628383.1"/>
    </source>
</evidence>
<dbReference type="Proteomes" id="UP000654075">
    <property type="component" value="Unassembled WGS sequence"/>
</dbReference>
<name>A0A813GUJ8_POLGL</name>
<feature type="non-terminal residue" evidence="2">
    <location>
        <position position="231"/>
    </location>
</feature>
<dbReference type="EMBL" id="CAJNNV010029383">
    <property type="protein sequence ID" value="CAE8628383.1"/>
    <property type="molecule type" value="Genomic_DNA"/>
</dbReference>
<proteinExistence type="predicted"/>
<feature type="compositionally biased region" description="Basic and acidic residues" evidence="1">
    <location>
        <begin position="74"/>
        <end position="83"/>
    </location>
</feature>
<accession>A0A813GUJ8</accession>
<dbReference type="AlphaFoldDB" id="A0A813GUJ8"/>
<feature type="compositionally biased region" description="Basic and acidic residues" evidence="1">
    <location>
        <begin position="115"/>
        <end position="149"/>
    </location>
</feature>
<feature type="compositionally biased region" description="Low complexity" evidence="1">
    <location>
        <begin position="85"/>
        <end position="97"/>
    </location>
</feature>
<evidence type="ECO:0000313" key="3">
    <source>
        <dbReference type="Proteomes" id="UP000654075"/>
    </source>
</evidence>